<dbReference type="SMART" id="SM00256">
    <property type="entry name" value="FBOX"/>
    <property type="match status" value="1"/>
</dbReference>
<dbReference type="Pfam" id="PF00646">
    <property type="entry name" value="F-box"/>
    <property type="match status" value="1"/>
</dbReference>
<dbReference type="InterPro" id="IPR013187">
    <property type="entry name" value="F-box-assoc_dom_typ3"/>
</dbReference>
<dbReference type="Gene3D" id="1.20.1280.50">
    <property type="match status" value="1"/>
</dbReference>
<evidence type="ECO:0000313" key="2">
    <source>
        <dbReference type="EMBL" id="GKV28687.1"/>
    </source>
</evidence>
<dbReference type="InterPro" id="IPR001810">
    <property type="entry name" value="F-box_dom"/>
</dbReference>
<comment type="caution">
    <text evidence="2">The sequence shown here is derived from an EMBL/GenBank/DDBJ whole genome shotgun (WGS) entry which is preliminary data.</text>
</comment>
<reference evidence="2 3" key="1">
    <citation type="journal article" date="2021" name="Commun. Biol.">
        <title>The genome of Shorea leprosula (Dipterocarpaceae) highlights the ecological relevance of drought in aseasonal tropical rainforests.</title>
        <authorList>
            <person name="Ng K.K.S."/>
            <person name="Kobayashi M.J."/>
            <person name="Fawcett J.A."/>
            <person name="Hatakeyama M."/>
            <person name="Paape T."/>
            <person name="Ng C.H."/>
            <person name="Ang C.C."/>
            <person name="Tnah L.H."/>
            <person name="Lee C.T."/>
            <person name="Nishiyama T."/>
            <person name="Sese J."/>
            <person name="O'Brien M.J."/>
            <person name="Copetti D."/>
            <person name="Mohd Noor M.I."/>
            <person name="Ong R.C."/>
            <person name="Putra M."/>
            <person name="Sireger I.Z."/>
            <person name="Indrioko S."/>
            <person name="Kosugi Y."/>
            <person name="Izuno A."/>
            <person name="Isagi Y."/>
            <person name="Lee S.L."/>
            <person name="Shimizu K.K."/>
        </authorList>
    </citation>
    <scope>NUCLEOTIDE SEQUENCE [LARGE SCALE GENOMIC DNA]</scope>
    <source>
        <strain evidence="2">214</strain>
    </source>
</reference>
<dbReference type="InterPro" id="IPR036047">
    <property type="entry name" value="F-box-like_dom_sf"/>
</dbReference>
<dbReference type="Proteomes" id="UP001054252">
    <property type="component" value="Unassembled WGS sequence"/>
</dbReference>
<dbReference type="PANTHER" id="PTHR31672:SF13">
    <property type="entry name" value="F-BOX PROTEIN CPR30-LIKE"/>
    <property type="match status" value="1"/>
</dbReference>
<gene>
    <name evidence="2" type="ORF">SLEP1_g37705</name>
</gene>
<dbReference type="PANTHER" id="PTHR31672">
    <property type="entry name" value="BNACNNG10540D PROTEIN"/>
    <property type="match status" value="1"/>
</dbReference>
<dbReference type="EMBL" id="BPVZ01000080">
    <property type="protein sequence ID" value="GKV28687.1"/>
    <property type="molecule type" value="Genomic_DNA"/>
</dbReference>
<protein>
    <recommendedName>
        <fullName evidence="1">F-box domain-containing protein</fullName>
    </recommendedName>
</protein>
<keyword evidence="3" id="KW-1185">Reference proteome</keyword>
<evidence type="ECO:0000313" key="3">
    <source>
        <dbReference type="Proteomes" id="UP001054252"/>
    </source>
</evidence>
<dbReference type="InterPro" id="IPR050796">
    <property type="entry name" value="SCF_F-box_component"/>
</dbReference>
<dbReference type="AlphaFoldDB" id="A0AAV5KW65"/>
<dbReference type="PROSITE" id="PS50181">
    <property type="entry name" value="FBOX"/>
    <property type="match status" value="1"/>
</dbReference>
<proteinExistence type="predicted"/>
<evidence type="ECO:0000259" key="1">
    <source>
        <dbReference type="PROSITE" id="PS50181"/>
    </source>
</evidence>
<accession>A0AAV5KW65</accession>
<sequence length="228" mass="26281">MAADHKRKRKSRLTESKPNKLPVTIPLDLISEILLRLPAVDLLRFRSVSKHFRSLLTDPEFIHKHATQANENAEHQRLLSVWNTFKPLYKINLETASASMSSNALKELHWWSSDVGSNEAIIFVGSCNGLVCVSKQETPYNCYSIPNLWLFNPLTRESYKVPPSGTYRQRGPWFRGFGFDPTTKGYKIVRIRKGGIEVFSLKQTPGNLEKFKNHVRYRTERHIQGMLL</sequence>
<feature type="domain" description="F-box" evidence="1">
    <location>
        <begin position="19"/>
        <end position="65"/>
    </location>
</feature>
<name>A0AAV5KW65_9ROSI</name>
<dbReference type="CDD" id="cd22157">
    <property type="entry name" value="F-box_AtFBW1-like"/>
    <property type="match status" value="1"/>
</dbReference>
<dbReference type="SUPFAM" id="SSF81383">
    <property type="entry name" value="F-box domain"/>
    <property type="match status" value="1"/>
</dbReference>
<organism evidence="2 3">
    <name type="scientific">Rubroshorea leprosula</name>
    <dbReference type="NCBI Taxonomy" id="152421"/>
    <lineage>
        <taxon>Eukaryota</taxon>
        <taxon>Viridiplantae</taxon>
        <taxon>Streptophyta</taxon>
        <taxon>Embryophyta</taxon>
        <taxon>Tracheophyta</taxon>
        <taxon>Spermatophyta</taxon>
        <taxon>Magnoliopsida</taxon>
        <taxon>eudicotyledons</taxon>
        <taxon>Gunneridae</taxon>
        <taxon>Pentapetalae</taxon>
        <taxon>rosids</taxon>
        <taxon>malvids</taxon>
        <taxon>Malvales</taxon>
        <taxon>Dipterocarpaceae</taxon>
        <taxon>Rubroshorea</taxon>
    </lineage>
</organism>
<dbReference type="Pfam" id="PF08268">
    <property type="entry name" value="FBA_3"/>
    <property type="match status" value="1"/>
</dbReference>